<dbReference type="Proteomes" id="UP001497382">
    <property type="component" value="Unassembled WGS sequence"/>
</dbReference>
<comment type="caution">
    <text evidence="1">The sequence shown here is derived from an EMBL/GenBank/DDBJ whole genome shotgun (WGS) entry which is preliminary data.</text>
</comment>
<keyword evidence="2" id="KW-1185">Reference proteome</keyword>
<evidence type="ECO:0000313" key="2">
    <source>
        <dbReference type="Proteomes" id="UP001497382"/>
    </source>
</evidence>
<organism evidence="1 2">
    <name type="scientific">Larinioides sclopetarius</name>
    <dbReference type="NCBI Taxonomy" id="280406"/>
    <lineage>
        <taxon>Eukaryota</taxon>
        <taxon>Metazoa</taxon>
        <taxon>Ecdysozoa</taxon>
        <taxon>Arthropoda</taxon>
        <taxon>Chelicerata</taxon>
        <taxon>Arachnida</taxon>
        <taxon>Araneae</taxon>
        <taxon>Araneomorphae</taxon>
        <taxon>Entelegynae</taxon>
        <taxon>Araneoidea</taxon>
        <taxon>Araneidae</taxon>
        <taxon>Larinioides</taxon>
    </lineage>
</organism>
<dbReference type="AlphaFoldDB" id="A0AAV1Z3P1"/>
<sequence>MVPQNMQSVVLFLSSMNLRAEILSQLRRY</sequence>
<name>A0AAV1Z3P1_9ARAC</name>
<dbReference type="EMBL" id="CAXIEN010000022">
    <property type="protein sequence ID" value="CAL1266177.1"/>
    <property type="molecule type" value="Genomic_DNA"/>
</dbReference>
<reference evidence="1 2" key="1">
    <citation type="submission" date="2024-04" db="EMBL/GenBank/DDBJ databases">
        <authorList>
            <person name="Rising A."/>
            <person name="Reimegard J."/>
            <person name="Sonavane S."/>
            <person name="Akerstrom W."/>
            <person name="Nylinder S."/>
            <person name="Hedman E."/>
            <person name="Kallberg Y."/>
        </authorList>
    </citation>
    <scope>NUCLEOTIDE SEQUENCE [LARGE SCALE GENOMIC DNA]</scope>
</reference>
<proteinExistence type="predicted"/>
<protein>
    <submittedName>
        <fullName evidence="1">Uncharacterized protein</fullName>
    </submittedName>
</protein>
<accession>A0AAV1Z3P1</accession>
<evidence type="ECO:0000313" key="1">
    <source>
        <dbReference type="EMBL" id="CAL1266177.1"/>
    </source>
</evidence>
<gene>
    <name evidence="1" type="ORF">LARSCL_LOCUS2961</name>
</gene>